<protein>
    <submittedName>
        <fullName evidence="1">Uncharacterized protein</fullName>
    </submittedName>
</protein>
<proteinExistence type="predicted"/>
<dbReference type="EMBL" id="KN432564">
    <property type="protein sequence ID" value="KHG25460.1"/>
    <property type="molecule type" value="Genomic_DNA"/>
</dbReference>
<sequence>MPSKHALSSVITGSEIFSHGKAHAAITKLSLFRAMILEQKLLIC</sequence>
<organism evidence="1 2">
    <name type="scientific">Gossypium arboreum</name>
    <name type="common">Tree cotton</name>
    <name type="synonym">Gossypium nanking</name>
    <dbReference type="NCBI Taxonomy" id="29729"/>
    <lineage>
        <taxon>Eukaryota</taxon>
        <taxon>Viridiplantae</taxon>
        <taxon>Streptophyta</taxon>
        <taxon>Embryophyta</taxon>
        <taxon>Tracheophyta</taxon>
        <taxon>Spermatophyta</taxon>
        <taxon>Magnoliopsida</taxon>
        <taxon>eudicotyledons</taxon>
        <taxon>Gunneridae</taxon>
        <taxon>Pentapetalae</taxon>
        <taxon>rosids</taxon>
        <taxon>malvids</taxon>
        <taxon>Malvales</taxon>
        <taxon>Malvaceae</taxon>
        <taxon>Malvoideae</taxon>
        <taxon>Gossypium</taxon>
    </lineage>
</organism>
<reference evidence="2" key="1">
    <citation type="submission" date="2014-09" db="EMBL/GenBank/DDBJ databases">
        <authorList>
            <person name="Mudge J."/>
            <person name="Ramaraj T."/>
            <person name="Lindquist I.E."/>
            <person name="Bharti A.K."/>
            <person name="Sundararajan A."/>
            <person name="Cameron C.T."/>
            <person name="Woodward J.E."/>
            <person name="May G.D."/>
            <person name="Brubaker C."/>
            <person name="Broadhvest J."/>
            <person name="Wilkins T.A."/>
        </authorList>
    </citation>
    <scope>NUCLEOTIDE SEQUENCE</scope>
    <source>
        <strain evidence="2">cv. AKA8401</strain>
    </source>
</reference>
<dbReference type="AlphaFoldDB" id="A0A0B0PKA7"/>
<dbReference type="Proteomes" id="UP000032142">
    <property type="component" value="Unassembled WGS sequence"/>
</dbReference>
<evidence type="ECO:0000313" key="2">
    <source>
        <dbReference type="Proteomes" id="UP000032142"/>
    </source>
</evidence>
<gene>
    <name evidence="1" type="ORF">F383_32356</name>
</gene>
<evidence type="ECO:0000313" key="1">
    <source>
        <dbReference type="EMBL" id="KHG25460.1"/>
    </source>
</evidence>
<keyword evidence="2" id="KW-1185">Reference proteome</keyword>
<accession>A0A0B0PKA7</accession>
<name>A0A0B0PKA7_GOSAR</name>